<keyword evidence="7 10" id="KW-0418">Kinase</keyword>
<dbReference type="InterPro" id="IPR027417">
    <property type="entry name" value="P-loop_NTPase"/>
</dbReference>
<protein>
    <recommendedName>
        <fullName evidence="3 10">Thymidylate kinase</fullName>
        <ecNumber evidence="2 10">2.7.4.9</ecNumber>
    </recommendedName>
    <alternativeName>
        <fullName evidence="10">dTMP kinase</fullName>
    </alternativeName>
</protein>
<dbReference type="InterPro" id="IPR039430">
    <property type="entry name" value="Thymidylate_kin-like_dom"/>
</dbReference>
<keyword evidence="13" id="KW-1185">Reference proteome</keyword>
<evidence type="ECO:0000256" key="1">
    <source>
        <dbReference type="ARBA" id="ARBA00009776"/>
    </source>
</evidence>
<name>A0A964BTT5_9CYAN</name>
<evidence type="ECO:0000256" key="10">
    <source>
        <dbReference type="HAMAP-Rule" id="MF_00165"/>
    </source>
</evidence>
<dbReference type="HAMAP" id="MF_00165">
    <property type="entry name" value="Thymidylate_kinase"/>
    <property type="match status" value="1"/>
</dbReference>
<dbReference type="Proteomes" id="UP000729733">
    <property type="component" value="Unassembled WGS sequence"/>
</dbReference>
<keyword evidence="4 10" id="KW-0808">Transferase</keyword>
<dbReference type="PANTHER" id="PTHR10344:SF4">
    <property type="entry name" value="UMP-CMP KINASE 2, MITOCHONDRIAL"/>
    <property type="match status" value="1"/>
</dbReference>
<dbReference type="EC" id="2.7.4.9" evidence="2 10"/>
<evidence type="ECO:0000256" key="2">
    <source>
        <dbReference type="ARBA" id="ARBA00012980"/>
    </source>
</evidence>
<organism evidence="12 13">
    <name type="scientific">Waterburya agarophytonicola KI4</name>
    <dbReference type="NCBI Taxonomy" id="2874699"/>
    <lineage>
        <taxon>Bacteria</taxon>
        <taxon>Bacillati</taxon>
        <taxon>Cyanobacteriota</taxon>
        <taxon>Cyanophyceae</taxon>
        <taxon>Pleurocapsales</taxon>
        <taxon>Hyellaceae</taxon>
        <taxon>Waterburya</taxon>
        <taxon>Waterburya agarophytonicola</taxon>
    </lineage>
</organism>
<reference evidence="12" key="1">
    <citation type="journal article" date="2021" name="Antonie Van Leeuwenhoek">
        <title>Draft genome and description of Waterburya agarophytonicola gen. nov. sp. nov. (Pleurocapsales, Cyanobacteria): a seaweed symbiont.</title>
        <authorList>
            <person name="Bonthond G."/>
            <person name="Shalygin S."/>
            <person name="Bayer T."/>
            <person name="Weinberger F."/>
        </authorList>
    </citation>
    <scope>NUCLEOTIDE SEQUENCE</scope>
    <source>
        <strain evidence="12">KI4</strain>
    </source>
</reference>
<evidence type="ECO:0000256" key="6">
    <source>
        <dbReference type="ARBA" id="ARBA00022741"/>
    </source>
</evidence>
<evidence type="ECO:0000256" key="9">
    <source>
        <dbReference type="ARBA" id="ARBA00048743"/>
    </source>
</evidence>
<comment type="function">
    <text evidence="10">Phosphorylation of dTMP to form dTDP in both de novo and salvage pathways of dTTP synthesis.</text>
</comment>
<dbReference type="GO" id="GO:0006233">
    <property type="term" value="P:dTDP biosynthetic process"/>
    <property type="evidence" value="ECO:0007669"/>
    <property type="project" value="InterPro"/>
</dbReference>
<comment type="caution">
    <text evidence="12">The sequence shown here is derived from an EMBL/GenBank/DDBJ whole genome shotgun (WGS) entry which is preliminary data.</text>
</comment>
<dbReference type="Gene3D" id="3.40.50.300">
    <property type="entry name" value="P-loop containing nucleotide triphosphate hydrolases"/>
    <property type="match status" value="1"/>
</dbReference>
<dbReference type="AlphaFoldDB" id="A0A964BTT5"/>
<evidence type="ECO:0000256" key="4">
    <source>
        <dbReference type="ARBA" id="ARBA00022679"/>
    </source>
</evidence>
<dbReference type="RefSeq" id="WP_229641682.1">
    <property type="nucleotide sequence ID" value="NZ_JADWDC010000047.1"/>
</dbReference>
<evidence type="ECO:0000259" key="11">
    <source>
        <dbReference type="Pfam" id="PF02223"/>
    </source>
</evidence>
<dbReference type="Pfam" id="PF02223">
    <property type="entry name" value="Thymidylate_kin"/>
    <property type="match status" value="1"/>
</dbReference>
<evidence type="ECO:0000313" key="12">
    <source>
        <dbReference type="EMBL" id="MCC0178582.1"/>
    </source>
</evidence>
<dbReference type="GO" id="GO:0006227">
    <property type="term" value="P:dUDP biosynthetic process"/>
    <property type="evidence" value="ECO:0007669"/>
    <property type="project" value="TreeGrafter"/>
</dbReference>
<evidence type="ECO:0000313" key="13">
    <source>
        <dbReference type="Proteomes" id="UP000729733"/>
    </source>
</evidence>
<evidence type="ECO:0000256" key="8">
    <source>
        <dbReference type="ARBA" id="ARBA00022840"/>
    </source>
</evidence>
<dbReference type="GO" id="GO:0004798">
    <property type="term" value="F:dTMP kinase activity"/>
    <property type="evidence" value="ECO:0007669"/>
    <property type="project" value="UniProtKB-UniRule"/>
</dbReference>
<evidence type="ECO:0000256" key="7">
    <source>
        <dbReference type="ARBA" id="ARBA00022777"/>
    </source>
</evidence>
<dbReference type="CDD" id="cd01672">
    <property type="entry name" value="TMPK"/>
    <property type="match status" value="1"/>
</dbReference>
<keyword evidence="8 10" id="KW-0067">ATP-binding</keyword>
<dbReference type="PANTHER" id="PTHR10344">
    <property type="entry name" value="THYMIDYLATE KINASE"/>
    <property type="match status" value="1"/>
</dbReference>
<gene>
    <name evidence="10 12" type="primary">tmk</name>
    <name evidence="12" type="ORF">I4641_16530</name>
</gene>
<dbReference type="SUPFAM" id="SSF52540">
    <property type="entry name" value="P-loop containing nucleoside triphosphate hydrolases"/>
    <property type="match status" value="1"/>
</dbReference>
<dbReference type="InterPro" id="IPR018094">
    <property type="entry name" value="Thymidylate_kinase"/>
</dbReference>
<keyword evidence="5 10" id="KW-0545">Nucleotide biosynthesis</keyword>
<dbReference type="EMBL" id="JADWDC010000047">
    <property type="protein sequence ID" value="MCC0178582.1"/>
    <property type="molecule type" value="Genomic_DNA"/>
</dbReference>
<keyword evidence="6 10" id="KW-0547">Nucleotide-binding</keyword>
<dbReference type="GO" id="GO:0005524">
    <property type="term" value="F:ATP binding"/>
    <property type="evidence" value="ECO:0007669"/>
    <property type="project" value="UniProtKB-UniRule"/>
</dbReference>
<sequence>MSKKLFIVFEGIDSCGKTTQAELLKDYFLNHKERVVISPEPSDGIIGNMIRQALKQRILFSRDRDLFDEQMAYLFAADRHDHLYNDLDGVFKLIEDNYHVISTRYYFSSLAYNCESPEKFAFIQKLNDRFPNPDLTIYIDIPIEVSLARLQERSLQEIYETKSKLTLVREQYQKIFAAYQGKLLSIDGTNSLQIIHQKIVNYITQK</sequence>
<comment type="catalytic activity">
    <reaction evidence="9 10">
        <text>dTMP + ATP = dTDP + ADP</text>
        <dbReference type="Rhea" id="RHEA:13517"/>
        <dbReference type="ChEBI" id="CHEBI:30616"/>
        <dbReference type="ChEBI" id="CHEBI:58369"/>
        <dbReference type="ChEBI" id="CHEBI:63528"/>
        <dbReference type="ChEBI" id="CHEBI:456216"/>
        <dbReference type="EC" id="2.7.4.9"/>
    </reaction>
</comment>
<comment type="caution">
    <text evidence="10">Lacks conserved residue(s) required for the propagation of feature annotation.</text>
</comment>
<proteinExistence type="inferred from homology"/>
<dbReference type="GO" id="GO:0005829">
    <property type="term" value="C:cytosol"/>
    <property type="evidence" value="ECO:0007669"/>
    <property type="project" value="TreeGrafter"/>
</dbReference>
<comment type="similarity">
    <text evidence="1 10">Belongs to the thymidylate kinase family.</text>
</comment>
<feature type="domain" description="Thymidylate kinase-like" evidence="11">
    <location>
        <begin position="9"/>
        <end position="199"/>
    </location>
</feature>
<dbReference type="InterPro" id="IPR018095">
    <property type="entry name" value="Thymidylate_kin_CS"/>
</dbReference>
<dbReference type="GO" id="GO:0006235">
    <property type="term" value="P:dTTP biosynthetic process"/>
    <property type="evidence" value="ECO:0007669"/>
    <property type="project" value="UniProtKB-UniRule"/>
</dbReference>
<evidence type="ECO:0000256" key="5">
    <source>
        <dbReference type="ARBA" id="ARBA00022727"/>
    </source>
</evidence>
<dbReference type="NCBIfam" id="TIGR00041">
    <property type="entry name" value="DTMP_kinase"/>
    <property type="match status" value="1"/>
</dbReference>
<evidence type="ECO:0000256" key="3">
    <source>
        <dbReference type="ARBA" id="ARBA00017144"/>
    </source>
</evidence>
<accession>A0A964BTT5</accession>
<dbReference type="PROSITE" id="PS01331">
    <property type="entry name" value="THYMIDYLATE_KINASE"/>
    <property type="match status" value="1"/>
</dbReference>